<dbReference type="InterPro" id="IPR023214">
    <property type="entry name" value="HAD_sf"/>
</dbReference>
<protein>
    <submittedName>
        <fullName evidence="4">Haloacid dehalogenase</fullName>
    </submittedName>
</protein>
<keyword evidence="1" id="KW-0479">Metal-binding</keyword>
<dbReference type="AlphaFoldDB" id="A0A2Z6ICC5"/>
<dbReference type="InterPro" id="IPR006385">
    <property type="entry name" value="HAD_hydro_SerB1"/>
</dbReference>
<dbReference type="NCBIfam" id="TIGR01488">
    <property type="entry name" value="HAD-SF-IB"/>
    <property type="match status" value="1"/>
</dbReference>
<dbReference type="RefSeq" id="WP_170143907.1">
    <property type="nucleotide sequence ID" value="NZ_AP018786.1"/>
</dbReference>
<dbReference type="EMBL" id="AP018786">
    <property type="protein sequence ID" value="BBF23942.1"/>
    <property type="molecule type" value="Genomic_DNA"/>
</dbReference>
<dbReference type="PANTHER" id="PTHR43344">
    <property type="entry name" value="PHOSPHOSERINE PHOSPHATASE"/>
    <property type="match status" value="1"/>
</dbReference>
<name>A0A2Z6ICC5_9BURK</name>
<accession>A0A2Z6ICC5</accession>
<dbReference type="CDD" id="cd02612">
    <property type="entry name" value="HAD_PGPPase"/>
    <property type="match status" value="1"/>
</dbReference>
<dbReference type="InterPro" id="IPR036412">
    <property type="entry name" value="HAD-like_sf"/>
</dbReference>
<keyword evidence="2" id="KW-0378">Hydrolase</keyword>
<dbReference type="Gene3D" id="3.40.50.1000">
    <property type="entry name" value="HAD superfamily/HAD-like"/>
    <property type="match status" value="1"/>
</dbReference>
<evidence type="ECO:0000256" key="2">
    <source>
        <dbReference type="ARBA" id="ARBA00022801"/>
    </source>
</evidence>
<dbReference type="Pfam" id="PF12710">
    <property type="entry name" value="HAD"/>
    <property type="match status" value="1"/>
</dbReference>
<proteinExistence type="predicted"/>
<keyword evidence="5" id="KW-1185">Reference proteome</keyword>
<dbReference type="SUPFAM" id="SSF56784">
    <property type="entry name" value="HAD-like"/>
    <property type="match status" value="1"/>
</dbReference>
<sequence>MAFPFRLQSGAEPRAIVFDLDETLIACDSTQCWTEWLYETGTVTDPAYRNATRSMVERYRAGTLDIREFLRDMAPALEGLTREALDRLIERFITERILPNVYPEGRALIAEARAAGLHIGIISATAAYLVQPIALRLGVHEAIGIDLATKDGIPTDEVVGTPSFREGKIARLAEWLEKKNGEGYFTEGSSEGALPPVTPADVFFFTDSRNDLPLALHAGGCALVNPDPTIRAEGLKRGWPVLAWKVSDGNPA</sequence>
<evidence type="ECO:0000313" key="4">
    <source>
        <dbReference type="EMBL" id="BBF23942.1"/>
    </source>
</evidence>
<evidence type="ECO:0000313" key="5">
    <source>
        <dbReference type="Proteomes" id="UP000271003"/>
    </source>
</evidence>
<organism evidence="4 5">
    <name type="scientific">Sutterella megalosphaeroides</name>
    <dbReference type="NCBI Taxonomy" id="2494234"/>
    <lineage>
        <taxon>Bacteria</taxon>
        <taxon>Pseudomonadati</taxon>
        <taxon>Pseudomonadota</taxon>
        <taxon>Betaproteobacteria</taxon>
        <taxon>Burkholderiales</taxon>
        <taxon>Sutterellaceae</taxon>
        <taxon>Sutterella</taxon>
    </lineage>
</organism>
<keyword evidence="3" id="KW-0460">Magnesium</keyword>
<gene>
    <name evidence="4" type="ORF">SUTMEG_18330</name>
</gene>
<dbReference type="KEGG" id="sutt:SUTMEG_18330"/>
<dbReference type="Proteomes" id="UP000271003">
    <property type="component" value="Chromosome"/>
</dbReference>
<dbReference type="Gene3D" id="1.20.1440.100">
    <property type="entry name" value="SG protein - dephosphorylation function"/>
    <property type="match status" value="1"/>
</dbReference>
<dbReference type="NCBIfam" id="TIGR01490">
    <property type="entry name" value="HAD-SF-IB-hyp1"/>
    <property type="match status" value="1"/>
</dbReference>
<reference evidence="4 5" key="1">
    <citation type="journal article" date="2018" name="Int. J. Syst. Evol. Microbiol.">
        <title>Mesosutterella multiformis gen. nov., sp. nov., a member of the family Sutterellaceae and Sutterella megalosphaeroides sp. nov., isolated from human faeces.</title>
        <authorList>
            <person name="Sakamoto M."/>
            <person name="Ikeyama N."/>
            <person name="Kunihiro T."/>
            <person name="Iino T."/>
            <person name="Yuki M."/>
            <person name="Ohkuma M."/>
        </authorList>
    </citation>
    <scope>NUCLEOTIDE SEQUENCE [LARGE SCALE GENOMIC DNA]</scope>
    <source>
        <strain evidence="4 5">6FBBBH3</strain>
    </source>
</reference>
<evidence type="ECO:0000256" key="1">
    <source>
        <dbReference type="ARBA" id="ARBA00022723"/>
    </source>
</evidence>
<evidence type="ECO:0000256" key="3">
    <source>
        <dbReference type="ARBA" id="ARBA00022842"/>
    </source>
</evidence>
<dbReference type="GO" id="GO:0016787">
    <property type="term" value="F:hydrolase activity"/>
    <property type="evidence" value="ECO:0007669"/>
    <property type="project" value="UniProtKB-KW"/>
</dbReference>
<dbReference type="InterPro" id="IPR050582">
    <property type="entry name" value="HAD-like_SerB"/>
</dbReference>
<dbReference type="GO" id="GO:0046872">
    <property type="term" value="F:metal ion binding"/>
    <property type="evidence" value="ECO:0007669"/>
    <property type="project" value="UniProtKB-KW"/>
</dbReference>
<dbReference type="PANTHER" id="PTHR43344:SF13">
    <property type="entry name" value="PHOSPHATASE RV3661-RELATED"/>
    <property type="match status" value="1"/>
</dbReference>